<comment type="caution">
    <text evidence="2">The sequence shown here is derived from an EMBL/GenBank/DDBJ whole genome shotgun (WGS) entry which is preliminary data.</text>
</comment>
<keyword evidence="1" id="KW-0812">Transmembrane</keyword>
<keyword evidence="1" id="KW-0472">Membrane</keyword>
<organism evidence="2 3">
    <name type="scientific">Bacillus salacetis</name>
    <dbReference type="NCBI Taxonomy" id="2315464"/>
    <lineage>
        <taxon>Bacteria</taxon>
        <taxon>Bacillati</taxon>
        <taxon>Bacillota</taxon>
        <taxon>Bacilli</taxon>
        <taxon>Bacillales</taxon>
        <taxon>Bacillaceae</taxon>
        <taxon>Bacillus</taxon>
    </lineage>
</organism>
<proteinExistence type="predicted"/>
<dbReference type="EMBL" id="QXIR01000001">
    <property type="protein sequence ID" value="RIW38888.1"/>
    <property type="molecule type" value="Genomic_DNA"/>
</dbReference>
<feature type="transmembrane region" description="Helical" evidence="1">
    <location>
        <begin position="20"/>
        <end position="39"/>
    </location>
</feature>
<gene>
    <name evidence="2" type="ORF">D3H55_00590</name>
</gene>
<evidence type="ECO:0000313" key="2">
    <source>
        <dbReference type="EMBL" id="RIW38888.1"/>
    </source>
</evidence>
<dbReference type="AlphaFoldDB" id="A0A3A1R6N5"/>
<protein>
    <submittedName>
        <fullName evidence="2">Uncharacterized protein</fullName>
    </submittedName>
</protein>
<sequence>MPDTGPHTLQSSYKYEGKWLILLLIKAVFAYIVAFGKILSAGFSPCIQRFYTRKTTSCSFLSCLPGILRRFTRIFLEIHIEYQQSLRKEP</sequence>
<keyword evidence="3" id="KW-1185">Reference proteome</keyword>
<evidence type="ECO:0000313" key="3">
    <source>
        <dbReference type="Proteomes" id="UP000265801"/>
    </source>
</evidence>
<evidence type="ECO:0000256" key="1">
    <source>
        <dbReference type="SAM" id="Phobius"/>
    </source>
</evidence>
<name>A0A3A1R6N5_9BACI</name>
<keyword evidence="1" id="KW-1133">Transmembrane helix</keyword>
<reference evidence="2 3" key="1">
    <citation type="submission" date="2018-09" db="EMBL/GenBank/DDBJ databases">
        <title>Bacillus saliacetes sp. nov., isolated from Thai shrimp paste (Ka-pi).</title>
        <authorList>
            <person name="Daroonpunt R."/>
            <person name="Tanasupawat S."/>
            <person name="Yiamsombut S."/>
        </authorList>
    </citation>
    <scope>NUCLEOTIDE SEQUENCE [LARGE SCALE GENOMIC DNA]</scope>
    <source>
        <strain evidence="2 3">SKP7-4</strain>
    </source>
</reference>
<dbReference type="Proteomes" id="UP000265801">
    <property type="component" value="Unassembled WGS sequence"/>
</dbReference>
<accession>A0A3A1R6N5</accession>